<dbReference type="OrthoDB" id="9794226at2"/>
<name>A0A059XPV6_9BACT</name>
<keyword evidence="2" id="KW-0784">Thiamine biosynthesis</keyword>
<dbReference type="Gene3D" id="3.50.50.60">
    <property type="entry name" value="FAD/NAD(P)-binding domain"/>
    <property type="match status" value="1"/>
</dbReference>
<dbReference type="SUPFAM" id="SSF51905">
    <property type="entry name" value="FAD/NAD(P)-binding domain"/>
    <property type="match status" value="1"/>
</dbReference>
<evidence type="ECO:0000313" key="6">
    <source>
        <dbReference type="Proteomes" id="UP000027059"/>
    </source>
</evidence>
<dbReference type="SUPFAM" id="SSF54373">
    <property type="entry name" value="FAD-linked reductases, C-terminal domain"/>
    <property type="match status" value="1"/>
</dbReference>
<dbReference type="PROSITE" id="PS51257">
    <property type="entry name" value="PROKAR_LIPOPROTEIN"/>
    <property type="match status" value="1"/>
</dbReference>
<dbReference type="PANTHER" id="PTHR13847:SF289">
    <property type="entry name" value="GLYCINE OXIDASE"/>
    <property type="match status" value="1"/>
</dbReference>
<dbReference type="InterPro" id="IPR006076">
    <property type="entry name" value="FAD-dep_OxRdtase"/>
</dbReference>
<dbReference type="EMBL" id="CP007243">
    <property type="protein sequence ID" value="AIA30604.1"/>
    <property type="molecule type" value="Genomic_DNA"/>
</dbReference>
<dbReference type="PANTHER" id="PTHR13847">
    <property type="entry name" value="SARCOSINE DEHYDROGENASE-RELATED"/>
    <property type="match status" value="1"/>
</dbReference>
<dbReference type="Gene3D" id="3.30.9.10">
    <property type="entry name" value="D-Amino Acid Oxidase, subunit A, domain 2"/>
    <property type="match status" value="1"/>
</dbReference>
<feature type="domain" description="FAD dependent oxidoreductase" evidence="4">
    <location>
        <begin position="9"/>
        <end position="355"/>
    </location>
</feature>
<dbReference type="InterPro" id="IPR012727">
    <property type="entry name" value="Gly_oxidase_ThiO"/>
</dbReference>
<dbReference type="GO" id="GO:0016491">
    <property type="term" value="F:oxidoreductase activity"/>
    <property type="evidence" value="ECO:0007669"/>
    <property type="project" value="UniProtKB-KW"/>
</dbReference>
<gene>
    <name evidence="5" type="ORF">Y981_07145</name>
</gene>
<evidence type="ECO:0000259" key="4">
    <source>
        <dbReference type="Pfam" id="PF01266"/>
    </source>
</evidence>
<accession>A0A059XPV6</accession>
<dbReference type="GO" id="GO:0005737">
    <property type="term" value="C:cytoplasm"/>
    <property type="evidence" value="ECO:0007669"/>
    <property type="project" value="TreeGrafter"/>
</dbReference>
<dbReference type="Proteomes" id="UP000027059">
    <property type="component" value="Chromosome"/>
</dbReference>
<dbReference type="GO" id="GO:0009228">
    <property type="term" value="P:thiamine biosynthetic process"/>
    <property type="evidence" value="ECO:0007669"/>
    <property type="project" value="UniProtKB-KW"/>
</dbReference>
<evidence type="ECO:0000313" key="5">
    <source>
        <dbReference type="EMBL" id="AIA30604.1"/>
    </source>
</evidence>
<dbReference type="GO" id="GO:0050660">
    <property type="term" value="F:flavin adenine dinucleotide binding"/>
    <property type="evidence" value="ECO:0007669"/>
    <property type="project" value="InterPro"/>
</dbReference>
<keyword evidence="6" id="KW-1185">Reference proteome</keyword>
<dbReference type="RefSeq" id="WP_038505399.1">
    <property type="nucleotide sequence ID" value="NZ_CP007243.1"/>
</dbReference>
<dbReference type="KEGG" id="lfp:Y981_07145"/>
<keyword evidence="3" id="KW-0560">Oxidoreductase</keyword>
<dbReference type="UniPathway" id="UPA00060"/>
<proteinExistence type="predicted"/>
<protein>
    <submittedName>
        <fullName evidence="5">Glycine/D-amino acid oxidase</fullName>
    </submittedName>
</protein>
<dbReference type="Pfam" id="PF01266">
    <property type="entry name" value="DAO"/>
    <property type="match status" value="1"/>
</dbReference>
<dbReference type="NCBIfam" id="TIGR02352">
    <property type="entry name" value="thiamin_ThiO"/>
    <property type="match status" value="1"/>
</dbReference>
<reference evidence="6" key="1">
    <citation type="submission" date="2014-02" db="EMBL/GenBank/DDBJ databases">
        <title>Complete genome sequence and comparative genomic analysis of the nitrogen-fixing bacterium Leptospirillum ferriphilum YSK.</title>
        <authorList>
            <person name="Guo X."/>
            <person name="Yin H."/>
            <person name="Liang Y."/>
            <person name="Hu Q."/>
            <person name="Ma L."/>
            <person name="Xiao Y."/>
            <person name="Zhang X."/>
            <person name="Qiu G."/>
            <person name="Liu X."/>
        </authorList>
    </citation>
    <scope>NUCLEOTIDE SEQUENCE [LARGE SCALE GENOMIC DNA]</scope>
    <source>
        <strain evidence="6">YSK</strain>
    </source>
</reference>
<evidence type="ECO:0000256" key="2">
    <source>
        <dbReference type="ARBA" id="ARBA00022977"/>
    </source>
</evidence>
<evidence type="ECO:0000256" key="1">
    <source>
        <dbReference type="ARBA" id="ARBA00004948"/>
    </source>
</evidence>
<organism evidence="5 6">
    <name type="scientific">Leptospirillum ferriphilum YSK</name>
    <dbReference type="NCBI Taxonomy" id="1441628"/>
    <lineage>
        <taxon>Bacteria</taxon>
        <taxon>Pseudomonadati</taxon>
        <taxon>Nitrospirota</taxon>
        <taxon>Nitrospiria</taxon>
        <taxon>Nitrospirales</taxon>
        <taxon>Nitrospiraceae</taxon>
        <taxon>Leptospirillum</taxon>
    </lineage>
</organism>
<sequence>MESRTTDWDIVIVGAGIIGCSIAWHLRQSSLRILLVERAEPGGLATNAAAGILGPLNETSSPGPLLDLMQESLAMYPAFVDEVQRSSGLSADLVPSGILSVATSQDEMKQLLSRWEWQKSEGKDLTFLQADQVRKEFPELSKDILGAIHYPHESHVFAPRLLKGLLGGLGRTSVVFRSGTSIRKIRPEPKNEMTAETSHGDRIRSRQIVLTPGAYLNEMEVPDPVPPIIPANGQILSVRIPDFSLRKVVFYPEKGYFVPKLDGTVVIGATEETVGFQTRVTPRGIMEFLSPLEHVCPRLLDAPLQMTWSGLRPKTPDCLPVLGSHPHYPNLVFATGHYRNGILLAPVTGKKIARLLLAGNPGDSSLLPFSPARFI</sequence>
<reference evidence="5 6" key="2">
    <citation type="journal article" date="2015" name="Biomed. Res. Int.">
        <title>Effects of Arsenite Resistance on the Growth and Functional Gene Expression of Leptospirillum ferriphilum and Acidithiobacillus thiooxidans in Pure Culture and Coculture.</title>
        <authorList>
            <person name="Jiang H."/>
            <person name="Liang Y."/>
            <person name="Yin H."/>
            <person name="Xiao Y."/>
            <person name="Guo X."/>
            <person name="Xu Y."/>
            <person name="Hu Q."/>
            <person name="Liu H."/>
            <person name="Liu X."/>
        </authorList>
    </citation>
    <scope>NUCLEOTIDE SEQUENCE [LARGE SCALE GENOMIC DNA]</scope>
    <source>
        <strain evidence="5 6">YSK</strain>
    </source>
</reference>
<dbReference type="GO" id="GO:0009229">
    <property type="term" value="P:thiamine diphosphate biosynthetic process"/>
    <property type="evidence" value="ECO:0007669"/>
    <property type="project" value="UniProtKB-UniPathway"/>
</dbReference>
<comment type="pathway">
    <text evidence="1">Cofactor biosynthesis; thiamine diphosphate biosynthesis.</text>
</comment>
<dbReference type="InterPro" id="IPR036188">
    <property type="entry name" value="FAD/NAD-bd_sf"/>
</dbReference>
<evidence type="ECO:0000256" key="3">
    <source>
        <dbReference type="ARBA" id="ARBA00023002"/>
    </source>
</evidence>
<dbReference type="AlphaFoldDB" id="A0A059XPV6"/>
<dbReference type="HOGENOM" id="CLU_007884_4_5_0"/>